<keyword evidence="3 8" id="KW-0808">Transferase</keyword>
<evidence type="ECO:0000256" key="6">
    <source>
        <dbReference type="ARBA" id="ARBA00022833"/>
    </source>
</evidence>
<keyword evidence="4 8" id="KW-0479">Metal-binding</keyword>
<keyword evidence="5" id="KW-0677">Repeat</keyword>
<dbReference type="EC" id="2.5.1.60" evidence="8"/>
<comment type="function">
    <text evidence="8">Catalyzes the transfer of a geranylgeranyl moiety from geranylgeranyl diphosphate to both cysteines of proteins with the C-terminal sequence -XXCC, -XCXC and -CCXX.</text>
</comment>
<sequence>MAHPLVDIVYTDSMPNGLLLRKHIDFLKNYAKKDDCTLDYLKLSGIFWTLTALDLLGDLNTINKDTIIDLVLSCQKPDGGFSPAPNHDSHLLSTLSGIQILAMFDAVDRMDVDSAVRFILSLHQSDGSFYGDQWGEIDTRFSFCAIASLKLLGRWNECVSSGQIDPEACASYLERCQNLDGGFGTQPGSESHAGQAYCVLGALALLQQLRRLDLERAAWWLAERQLPSGGLNGRPEKKPDVCYSWWTLASLTILGKIAWIDEQKLTRFILAAQDADTGGIADRPGDVPDPFHTLFGLAGLGLLSQGDTGRSLAIENGTVKAGDDVASDSGPCSGSTRIADTMSLIKKCLKVINPVFCMPQYIIDRMQITVQIVN</sequence>
<dbReference type="GO" id="GO:0046872">
    <property type="term" value="F:metal ion binding"/>
    <property type="evidence" value="ECO:0007669"/>
    <property type="project" value="UniProtKB-KW"/>
</dbReference>
<dbReference type="InterPro" id="IPR045089">
    <property type="entry name" value="PGGT1B-like"/>
</dbReference>
<dbReference type="CDD" id="cd02894">
    <property type="entry name" value="GGTase-II"/>
    <property type="match status" value="1"/>
</dbReference>
<comment type="catalytic activity">
    <reaction evidence="7 8">
        <text>geranylgeranyl diphosphate + L-cysteinyl-[protein] = S-geranylgeranyl-L-cysteinyl-[protein] + diphosphate</text>
        <dbReference type="Rhea" id="RHEA:21240"/>
        <dbReference type="Rhea" id="RHEA-COMP:10131"/>
        <dbReference type="Rhea" id="RHEA-COMP:11537"/>
        <dbReference type="ChEBI" id="CHEBI:29950"/>
        <dbReference type="ChEBI" id="CHEBI:33019"/>
        <dbReference type="ChEBI" id="CHEBI:57533"/>
        <dbReference type="ChEBI" id="CHEBI:86021"/>
        <dbReference type="EC" id="2.5.1.60"/>
    </reaction>
</comment>
<accession>A0AAV2SWG0</accession>
<dbReference type="InterPro" id="IPR008930">
    <property type="entry name" value="Terpenoid_cyclase/PrenylTrfase"/>
</dbReference>
<dbReference type="EMBL" id="CAXLJL010000002">
    <property type="protein sequence ID" value="CAL5129488.1"/>
    <property type="molecule type" value="Genomic_DNA"/>
</dbReference>
<comment type="caution">
    <text evidence="10">The sequence shown here is derived from an EMBL/GenBank/DDBJ whole genome shotgun (WGS) entry which is preliminary data.</text>
</comment>
<dbReference type="GO" id="GO:0004663">
    <property type="term" value="F:Rab geranylgeranyltransferase activity"/>
    <property type="evidence" value="ECO:0007669"/>
    <property type="project" value="UniProtKB-UniRule"/>
</dbReference>
<evidence type="ECO:0000313" key="10">
    <source>
        <dbReference type="EMBL" id="CAL5129488.1"/>
    </source>
</evidence>
<evidence type="ECO:0000256" key="1">
    <source>
        <dbReference type="ARBA" id="ARBA00010497"/>
    </source>
</evidence>
<dbReference type="Pfam" id="PF00432">
    <property type="entry name" value="Prenyltrans"/>
    <property type="match status" value="1"/>
</dbReference>
<evidence type="ECO:0000256" key="3">
    <source>
        <dbReference type="ARBA" id="ARBA00022679"/>
    </source>
</evidence>
<dbReference type="AlphaFoldDB" id="A0AAV2SWG0"/>
<dbReference type="InterPro" id="IPR001330">
    <property type="entry name" value="Prenyltrans"/>
</dbReference>
<reference evidence="10" key="1">
    <citation type="submission" date="2024-06" db="EMBL/GenBank/DDBJ databases">
        <authorList>
            <person name="Liu X."/>
            <person name="Lenzi L."/>
            <person name="Haldenby T S."/>
            <person name="Uol C."/>
        </authorList>
    </citation>
    <scope>NUCLEOTIDE SEQUENCE</scope>
</reference>
<evidence type="ECO:0000313" key="11">
    <source>
        <dbReference type="Proteomes" id="UP001497525"/>
    </source>
</evidence>
<evidence type="ECO:0000256" key="2">
    <source>
        <dbReference type="ARBA" id="ARBA00022602"/>
    </source>
</evidence>
<evidence type="ECO:0000256" key="5">
    <source>
        <dbReference type="ARBA" id="ARBA00022737"/>
    </source>
</evidence>
<comment type="similarity">
    <text evidence="1 8">Belongs to the protein prenyltransferase subunit beta family.</text>
</comment>
<dbReference type="PANTHER" id="PTHR11774:SF11">
    <property type="entry name" value="GERANYLGERANYL TRANSFERASE TYPE-2 SUBUNIT BETA"/>
    <property type="match status" value="1"/>
</dbReference>
<gene>
    <name evidence="10" type="ORF">CDAUBV1_LOCUS396</name>
</gene>
<keyword evidence="6 8" id="KW-0862">Zinc</keyword>
<evidence type="ECO:0000256" key="8">
    <source>
        <dbReference type="RuleBase" id="RU365076"/>
    </source>
</evidence>
<proteinExistence type="inferred from homology"/>
<comment type="cofactor">
    <cofactor evidence="8">
        <name>Zn(2+)</name>
        <dbReference type="ChEBI" id="CHEBI:29105"/>
    </cofactor>
    <text evidence="8">Binds 1 zinc ion per subunit.</text>
</comment>
<organism evidence="10 11">
    <name type="scientific">Calicophoron daubneyi</name>
    <name type="common">Rumen fluke</name>
    <name type="synonym">Paramphistomum daubneyi</name>
    <dbReference type="NCBI Taxonomy" id="300641"/>
    <lineage>
        <taxon>Eukaryota</taxon>
        <taxon>Metazoa</taxon>
        <taxon>Spiralia</taxon>
        <taxon>Lophotrochozoa</taxon>
        <taxon>Platyhelminthes</taxon>
        <taxon>Trematoda</taxon>
        <taxon>Digenea</taxon>
        <taxon>Plagiorchiida</taxon>
        <taxon>Pronocephalata</taxon>
        <taxon>Paramphistomoidea</taxon>
        <taxon>Paramphistomidae</taxon>
        <taxon>Calicophoron</taxon>
    </lineage>
</organism>
<feature type="domain" description="Prenyltransferase alpha-alpha toroid" evidence="9">
    <location>
        <begin position="19"/>
        <end position="357"/>
    </location>
</feature>
<evidence type="ECO:0000256" key="4">
    <source>
        <dbReference type="ARBA" id="ARBA00022723"/>
    </source>
</evidence>
<dbReference type="InterPro" id="IPR026873">
    <property type="entry name" value="Ptb1"/>
</dbReference>
<evidence type="ECO:0000259" key="9">
    <source>
        <dbReference type="Pfam" id="PF00432"/>
    </source>
</evidence>
<dbReference type="Proteomes" id="UP001497525">
    <property type="component" value="Unassembled WGS sequence"/>
</dbReference>
<dbReference type="Gene3D" id="1.50.10.20">
    <property type="match status" value="1"/>
</dbReference>
<dbReference type="SUPFAM" id="SSF48239">
    <property type="entry name" value="Terpenoid cyclases/Protein prenyltransferases"/>
    <property type="match status" value="1"/>
</dbReference>
<name>A0AAV2SWG0_CALDB</name>
<keyword evidence="2 8" id="KW-0637">Prenyltransferase</keyword>
<protein>
    <recommendedName>
        <fullName evidence="8">Geranylgeranyl transferase type-2 subunit beta</fullName>
        <ecNumber evidence="8">2.5.1.60</ecNumber>
    </recommendedName>
</protein>
<dbReference type="GO" id="GO:0005968">
    <property type="term" value="C:Rab-protein geranylgeranyltransferase complex"/>
    <property type="evidence" value="ECO:0007669"/>
    <property type="project" value="UniProtKB-UniRule"/>
</dbReference>
<dbReference type="PANTHER" id="PTHR11774">
    <property type="entry name" value="GERANYLGERANYL TRANSFERASE TYPE BETA SUBUNIT"/>
    <property type="match status" value="1"/>
</dbReference>
<evidence type="ECO:0000256" key="7">
    <source>
        <dbReference type="ARBA" id="ARBA00047658"/>
    </source>
</evidence>